<sequence>MSRCPRGENKRSLEFCCEACWSAFLSPPPVPPRSRTTKEAERRLTAVCPATGGCVLLAWQISDQSVYVAACHWAAER</sequence>
<dbReference type="EMBL" id="SRLO01001865">
    <property type="protein sequence ID" value="TNN34920.1"/>
    <property type="molecule type" value="Genomic_DNA"/>
</dbReference>
<comment type="caution">
    <text evidence="1">The sequence shown here is derived from an EMBL/GenBank/DDBJ whole genome shotgun (WGS) entry which is preliminary data.</text>
</comment>
<evidence type="ECO:0000313" key="1">
    <source>
        <dbReference type="EMBL" id="TNN34920.1"/>
    </source>
</evidence>
<evidence type="ECO:0000313" key="2">
    <source>
        <dbReference type="Proteomes" id="UP000314294"/>
    </source>
</evidence>
<reference evidence="1 2" key="1">
    <citation type="submission" date="2019-03" db="EMBL/GenBank/DDBJ databases">
        <title>First draft genome of Liparis tanakae, snailfish: a comprehensive survey of snailfish specific genes.</title>
        <authorList>
            <person name="Kim W."/>
            <person name="Song I."/>
            <person name="Jeong J.-H."/>
            <person name="Kim D."/>
            <person name="Kim S."/>
            <person name="Ryu S."/>
            <person name="Song J.Y."/>
            <person name="Lee S.K."/>
        </authorList>
    </citation>
    <scope>NUCLEOTIDE SEQUENCE [LARGE SCALE GENOMIC DNA]</scope>
    <source>
        <tissue evidence="1">Muscle</tissue>
    </source>
</reference>
<keyword evidence="2" id="KW-1185">Reference proteome</keyword>
<organism evidence="1 2">
    <name type="scientific">Liparis tanakae</name>
    <name type="common">Tanaka's snailfish</name>
    <dbReference type="NCBI Taxonomy" id="230148"/>
    <lineage>
        <taxon>Eukaryota</taxon>
        <taxon>Metazoa</taxon>
        <taxon>Chordata</taxon>
        <taxon>Craniata</taxon>
        <taxon>Vertebrata</taxon>
        <taxon>Euteleostomi</taxon>
        <taxon>Actinopterygii</taxon>
        <taxon>Neopterygii</taxon>
        <taxon>Teleostei</taxon>
        <taxon>Neoteleostei</taxon>
        <taxon>Acanthomorphata</taxon>
        <taxon>Eupercaria</taxon>
        <taxon>Perciformes</taxon>
        <taxon>Cottioidei</taxon>
        <taxon>Cottales</taxon>
        <taxon>Liparidae</taxon>
        <taxon>Liparis</taxon>
    </lineage>
</organism>
<name>A0A4Z2F207_9TELE</name>
<dbReference type="Proteomes" id="UP000314294">
    <property type="component" value="Unassembled WGS sequence"/>
</dbReference>
<gene>
    <name evidence="1" type="ORF">EYF80_054913</name>
</gene>
<dbReference type="AlphaFoldDB" id="A0A4Z2F207"/>
<protein>
    <submittedName>
        <fullName evidence="1">Uncharacterized protein</fullName>
    </submittedName>
</protein>
<accession>A0A4Z2F207</accession>
<proteinExistence type="predicted"/>